<keyword evidence="6" id="KW-1185">Reference proteome</keyword>
<dbReference type="PROSITE" id="PS51456">
    <property type="entry name" value="MYOSIN_MOTOR"/>
    <property type="match status" value="1"/>
</dbReference>
<dbReference type="InterPro" id="IPR001609">
    <property type="entry name" value="Myosin_head_motor_dom-like"/>
</dbReference>
<feature type="compositionally biased region" description="Polar residues" evidence="3">
    <location>
        <begin position="384"/>
        <end position="393"/>
    </location>
</feature>
<accession>A0A9Q1D245</accession>
<evidence type="ECO:0000256" key="3">
    <source>
        <dbReference type="SAM" id="MobiDB-lite"/>
    </source>
</evidence>
<feature type="compositionally biased region" description="Low complexity" evidence="3">
    <location>
        <begin position="475"/>
        <end position="492"/>
    </location>
</feature>
<gene>
    <name evidence="5" type="ORF">COCON_G00199110</name>
</gene>
<sequence>MEKTPNRLDPDVVLNQLRYSGMLETVKIRRAGFPVRRTFQDFFSRYKMFLRVRNATGDERGKCSELLSQYDSTKTETKSKSGTNLGPKSRVTLRRVTQVFLKEALEQRLEKEREEVRRKAGMVIRAHILSYVARKHYKRVLASTVTIQKNYRAYFWRKAFLRLRFAVLVLQKHRRGQLARSLYRHLRQERRRREEEEEERRRAEEEEEERLRLQEREELRKREEEEAELLRVRQEEAELLRVRREEAELKRRLEAEELKARQEVEAQRPEEGRESGNTVGTDLPAPQAAVCVACGPGPCGPGPCGLGPCGSVEEARQMEEILRLEREIERLQQQREEGVSLLCGSSRSELQQRRSEEILRLEREASRMAEAFVELLDFGGLEQDNPQDPSDTSAPLAEEEEEEEDEGFHAEEEAALPLPDFPRAPPPPGHLRRPASSSPARLRGWGVHLFAQTPPVASSPAPPPLLPPLLPPPRVSGCGRRSGRSPRSGPER</sequence>
<dbReference type="Proteomes" id="UP001152803">
    <property type="component" value="Unassembled WGS sequence"/>
</dbReference>
<dbReference type="PANTHER" id="PTHR46049">
    <property type="entry name" value="AGAP003327-PA"/>
    <property type="match status" value="1"/>
</dbReference>
<dbReference type="GO" id="GO:0005524">
    <property type="term" value="F:ATP binding"/>
    <property type="evidence" value="ECO:0007669"/>
    <property type="project" value="InterPro"/>
</dbReference>
<protein>
    <recommendedName>
        <fullName evidence="4">Myosin motor domain-containing protein</fullName>
    </recommendedName>
</protein>
<dbReference type="SMART" id="SM00015">
    <property type="entry name" value="IQ"/>
    <property type="match status" value="3"/>
</dbReference>
<comment type="similarity">
    <text evidence="1">Belongs to the TRAFAC class myosin-kinesin ATPase superfamily. Myosin family.</text>
</comment>
<dbReference type="InterPro" id="IPR031971">
    <property type="entry name" value="MYO10_CC"/>
</dbReference>
<dbReference type="GO" id="GO:0044295">
    <property type="term" value="C:axonal growth cone"/>
    <property type="evidence" value="ECO:0007669"/>
    <property type="project" value="TreeGrafter"/>
</dbReference>
<feature type="compositionally biased region" description="Basic and acidic residues" evidence="3">
    <location>
        <begin position="261"/>
        <end position="274"/>
    </location>
</feature>
<dbReference type="InterPro" id="IPR051724">
    <property type="entry name" value="Actin_motor_Myosin"/>
</dbReference>
<dbReference type="GO" id="GO:0003779">
    <property type="term" value="F:actin binding"/>
    <property type="evidence" value="ECO:0007669"/>
    <property type="project" value="UniProtKB-KW"/>
</dbReference>
<dbReference type="GO" id="GO:0003774">
    <property type="term" value="F:cytoskeletal motor activity"/>
    <property type="evidence" value="ECO:0007669"/>
    <property type="project" value="InterPro"/>
</dbReference>
<evidence type="ECO:0000256" key="2">
    <source>
        <dbReference type="SAM" id="Coils"/>
    </source>
</evidence>
<evidence type="ECO:0000313" key="5">
    <source>
        <dbReference type="EMBL" id="KAJ8256047.1"/>
    </source>
</evidence>
<dbReference type="AlphaFoldDB" id="A0A9Q1D245"/>
<organism evidence="5 6">
    <name type="scientific">Conger conger</name>
    <name type="common">Conger eel</name>
    <name type="synonym">Muraena conger</name>
    <dbReference type="NCBI Taxonomy" id="82655"/>
    <lineage>
        <taxon>Eukaryota</taxon>
        <taxon>Metazoa</taxon>
        <taxon>Chordata</taxon>
        <taxon>Craniata</taxon>
        <taxon>Vertebrata</taxon>
        <taxon>Euteleostomi</taxon>
        <taxon>Actinopterygii</taxon>
        <taxon>Neopterygii</taxon>
        <taxon>Teleostei</taxon>
        <taxon>Anguilliformes</taxon>
        <taxon>Congridae</taxon>
        <taxon>Conger</taxon>
    </lineage>
</organism>
<feature type="coiled-coil region" evidence="2">
    <location>
        <begin position="314"/>
        <end position="341"/>
    </location>
</feature>
<dbReference type="PROSITE" id="PS50096">
    <property type="entry name" value="IQ"/>
    <property type="match status" value="2"/>
</dbReference>
<dbReference type="EMBL" id="JAFJMO010000015">
    <property type="protein sequence ID" value="KAJ8256047.1"/>
    <property type="molecule type" value="Genomic_DNA"/>
</dbReference>
<keyword evidence="1" id="KW-0518">Myosin</keyword>
<dbReference type="GO" id="GO:0016459">
    <property type="term" value="C:myosin complex"/>
    <property type="evidence" value="ECO:0007669"/>
    <property type="project" value="UniProtKB-KW"/>
</dbReference>
<dbReference type="SUPFAM" id="SSF52540">
    <property type="entry name" value="P-loop containing nucleoside triphosphate hydrolases"/>
    <property type="match status" value="1"/>
</dbReference>
<evidence type="ECO:0000256" key="1">
    <source>
        <dbReference type="PROSITE-ProRule" id="PRU00782"/>
    </source>
</evidence>
<dbReference type="GO" id="GO:0048675">
    <property type="term" value="P:axon extension"/>
    <property type="evidence" value="ECO:0007669"/>
    <property type="project" value="TreeGrafter"/>
</dbReference>
<dbReference type="Pfam" id="PF00612">
    <property type="entry name" value="IQ"/>
    <property type="match status" value="1"/>
</dbReference>
<feature type="domain" description="Myosin motor" evidence="4">
    <location>
        <begin position="1"/>
        <end position="114"/>
    </location>
</feature>
<dbReference type="Pfam" id="PF16735">
    <property type="entry name" value="MYO10_CC"/>
    <property type="match status" value="1"/>
</dbReference>
<dbReference type="InterPro" id="IPR000048">
    <property type="entry name" value="IQ_motif_EF-hand-BS"/>
</dbReference>
<comment type="caution">
    <text evidence="1">Lacks conserved residue(s) required for the propagation of feature annotation.</text>
</comment>
<evidence type="ECO:0000259" key="4">
    <source>
        <dbReference type="PROSITE" id="PS51456"/>
    </source>
</evidence>
<keyword evidence="2" id="KW-0175">Coiled coil</keyword>
<evidence type="ECO:0000313" key="6">
    <source>
        <dbReference type="Proteomes" id="UP001152803"/>
    </source>
</evidence>
<keyword evidence="1" id="KW-0505">Motor protein</keyword>
<feature type="region of interest" description="Disordered" evidence="3">
    <location>
        <begin position="261"/>
        <end position="281"/>
    </location>
</feature>
<dbReference type="OrthoDB" id="8964043at2759"/>
<dbReference type="Pfam" id="PF00063">
    <property type="entry name" value="Myosin_head"/>
    <property type="match status" value="1"/>
</dbReference>
<name>A0A9Q1D245_CONCO</name>
<feature type="compositionally biased region" description="Pro residues" evidence="3">
    <location>
        <begin position="460"/>
        <end position="474"/>
    </location>
</feature>
<dbReference type="Gene3D" id="1.20.5.190">
    <property type="match status" value="1"/>
</dbReference>
<dbReference type="Gene3D" id="1.20.5.170">
    <property type="match status" value="1"/>
</dbReference>
<feature type="region of interest" description="Disordered" evidence="3">
    <location>
        <begin position="452"/>
        <end position="492"/>
    </location>
</feature>
<comment type="caution">
    <text evidence="5">The sequence shown here is derived from an EMBL/GenBank/DDBJ whole genome shotgun (WGS) entry which is preliminary data.</text>
</comment>
<proteinExistence type="inferred from homology"/>
<dbReference type="InterPro" id="IPR027417">
    <property type="entry name" value="P-loop_NTPase"/>
</dbReference>
<dbReference type="Gene3D" id="6.20.240.20">
    <property type="match status" value="1"/>
</dbReference>
<dbReference type="PANTHER" id="PTHR46049:SF4">
    <property type="entry name" value="UNCONVENTIONAL MYOSIN-X"/>
    <property type="match status" value="1"/>
</dbReference>
<feature type="compositionally biased region" description="Acidic residues" evidence="3">
    <location>
        <begin position="397"/>
        <end position="406"/>
    </location>
</feature>
<feature type="compositionally biased region" description="Pro residues" evidence="3">
    <location>
        <begin position="419"/>
        <end position="429"/>
    </location>
</feature>
<reference evidence="5" key="1">
    <citation type="journal article" date="2023" name="Science">
        <title>Genome structures resolve the early diversification of teleost fishes.</title>
        <authorList>
            <person name="Parey E."/>
            <person name="Louis A."/>
            <person name="Montfort J."/>
            <person name="Bouchez O."/>
            <person name="Roques C."/>
            <person name="Iampietro C."/>
            <person name="Lluch J."/>
            <person name="Castinel A."/>
            <person name="Donnadieu C."/>
            <person name="Desvignes T."/>
            <person name="Floi Bucao C."/>
            <person name="Jouanno E."/>
            <person name="Wen M."/>
            <person name="Mejri S."/>
            <person name="Dirks R."/>
            <person name="Jansen H."/>
            <person name="Henkel C."/>
            <person name="Chen W.J."/>
            <person name="Zahm M."/>
            <person name="Cabau C."/>
            <person name="Klopp C."/>
            <person name="Thompson A.W."/>
            <person name="Robinson-Rechavi M."/>
            <person name="Braasch I."/>
            <person name="Lecointre G."/>
            <person name="Bobe J."/>
            <person name="Postlethwait J.H."/>
            <person name="Berthelot C."/>
            <person name="Roest Crollius H."/>
            <person name="Guiguen Y."/>
        </authorList>
    </citation>
    <scope>NUCLEOTIDE SEQUENCE</scope>
    <source>
        <strain evidence="5">Concon-B</strain>
    </source>
</reference>
<keyword evidence="1" id="KW-0009">Actin-binding</keyword>
<feature type="region of interest" description="Disordered" evidence="3">
    <location>
        <begin position="377"/>
        <end position="439"/>
    </location>
</feature>